<keyword evidence="1" id="KW-0175">Coiled coil</keyword>
<proteinExistence type="predicted"/>
<dbReference type="InterPro" id="IPR045455">
    <property type="entry name" value="NrS-1_pol-like_helicase"/>
</dbReference>
<keyword evidence="5" id="KW-1185">Reference proteome</keyword>
<evidence type="ECO:0008006" key="6">
    <source>
        <dbReference type="Google" id="ProtNLM"/>
    </source>
</evidence>
<dbReference type="EMBL" id="BMYT01000001">
    <property type="protein sequence ID" value="GGX01523.1"/>
    <property type="molecule type" value="Genomic_DNA"/>
</dbReference>
<gene>
    <name evidence="4" type="ORF">GCM10011282_04320</name>
</gene>
<organism evidence="4 5">
    <name type="scientific">Undibacterium macrobrachii</name>
    <dbReference type="NCBI Taxonomy" id="1119058"/>
    <lineage>
        <taxon>Bacteria</taxon>
        <taxon>Pseudomonadati</taxon>
        <taxon>Pseudomonadota</taxon>
        <taxon>Betaproteobacteria</taxon>
        <taxon>Burkholderiales</taxon>
        <taxon>Oxalobacteraceae</taxon>
        <taxon>Undibacterium</taxon>
    </lineage>
</organism>
<name>A0ABQ2X6B7_9BURK</name>
<evidence type="ECO:0000256" key="1">
    <source>
        <dbReference type="SAM" id="Coils"/>
    </source>
</evidence>
<evidence type="ECO:0000313" key="4">
    <source>
        <dbReference type="EMBL" id="GGX01523.1"/>
    </source>
</evidence>
<comment type="caution">
    <text evidence="4">The sequence shown here is derived from an EMBL/GenBank/DDBJ whole genome shotgun (WGS) entry which is preliminary data.</text>
</comment>
<protein>
    <recommendedName>
        <fullName evidence="6">DNA primase</fullName>
    </recommendedName>
</protein>
<dbReference type="Proteomes" id="UP000620127">
    <property type="component" value="Unassembled WGS sequence"/>
</dbReference>
<feature type="domain" description="Primase C-terminal 2" evidence="2">
    <location>
        <begin position="11"/>
        <end position="80"/>
    </location>
</feature>
<reference evidence="5" key="1">
    <citation type="journal article" date="2019" name="Int. J. Syst. Evol. Microbiol.">
        <title>The Global Catalogue of Microorganisms (GCM) 10K type strain sequencing project: providing services to taxonomists for standard genome sequencing and annotation.</title>
        <authorList>
            <consortium name="The Broad Institute Genomics Platform"/>
            <consortium name="The Broad Institute Genome Sequencing Center for Infectious Disease"/>
            <person name="Wu L."/>
            <person name="Ma J."/>
        </authorList>
    </citation>
    <scope>NUCLEOTIDE SEQUENCE [LARGE SCALE GENOMIC DNA]</scope>
    <source>
        <strain evidence="5">KCTC 23916</strain>
    </source>
</reference>
<dbReference type="InterPro" id="IPR027417">
    <property type="entry name" value="P-loop_NTPase"/>
</dbReference>
<accession>A0ABQ2X6B7</accession>
<dbReference type="Pfam" id="PF19263">
    <property type="entry name" value="DUF5906"/>
    <property type="match status" value="1"/>
</dbReference>
<dbReference type="RefSeq" id="WP_189344366.1">
    <property type="nucleotide sequence ID" value="NZ_BMYT01000001.1"/>
</dbReference>
<feature type="domain" description="NrS-1 polymerase-like helicase" evidence="3">
    <location>
        <begin position="571"/>
        <end position="680"/>
    </location>
</feature>
<evidence type="ECO:0000313" key="5">
    <source>
        <dbReference type="Proteomes" id="UP000620127"/>
    </source>
</evidence>
<dbReference type="Pfam" id="PF08707">
    <property type="entry name" value="PriCT_2"/>
    <property type="match status" value="1"/>
</dbReference>
<feature type="coiled-coil region" evidence="1">
    <location>
        <begin position="98"/>
        <end position="128"/>
    </location>
</feature>
<evidence type="ECO:0000259" key="3">
    <source>
        <dbReference type="Pfam" id="PF19263"/>
    </source>
</evidence>
<evidence type="ECO:0000259" key="2">
    <source>
        <dbReference type="Pfam" id="PF08707"/>
    </source>
</evidence>
<sequence>MLGASLSTAVRALDFVTPDDRDTWVRMGMALKSEFGEDAYGAWVNWSSSGRGFNAKACKASWQSFKSGGKVGIGSLFAEAKSGGFEFTADEVEVKPEVLEARRKKRELEDAKAEANRVKAAEAAAKRAASQWRMSAPEGSSPYLVRKKVRAESCRFLADGAIIIPMIRYHDTPPRIVGKQQINPDGSKKFSSGMTKNGAMCRLGDAPNDGDDIFVSEGYATAGSIRLALNYASPVFITFDAGMLMPGVEALRTLYPNSRIIICADDDYLTKNAGYVKAKAAADAHRAYVFLPVFSVERRAVKSDESLPQLTDCNDLHCAEGVEVLRDQLCSFVSALASPAPTLINEAPNDSNNSPEEDLEVPVGDGVLSRFLLVFGSKEVWDSYKKRKFKWAAFEAYVGKREAKAWLDNPSKKIIQKEALPALIGGAAAQLGVGGVRLNEMLDNLTLLRGTETVWDMIGRQVMSLGAVRANYTPDLTSRWQEDPRRRTVEQKNLVFDPTQTVDLETHVNIFFGWPLVPKENLDLVEPILELIESLCSSEDNHEEVFKFMVSWMALPLQRPGAKMQTALLVFGEKQGTGKSLLFDSILRPIYGEYGTTVGQHQLESGFTDWRSRKLFTLFEEVLSRDDKFSHNGTLKYMITGKRMQVNPKNLPLREENNHMNCVFLSNEPQPIPIELEDRRFLVVQARHVRDQEFYQRVVKSIECGGLEAFYHFLLNYDLGEFNEHTKPPMTRAKERVIAFGRASWDAFHFSWKEGLLEAPYCSCLSSDLYIAYKRWCDRNGEKPLSLTKFAGLLDSREHKCKKEISLDGKPKKSYMIFEIQRPNEKLNLHEQCTHFRRQADTYGAGN</sequence>
<dbReference type="InterPro" id="IPR014819">
    <property type="entry name" value="PriCT_2"/>
</dbReference>
<dbReference type="Gene3D" id="3.40.50.300">
    <property type="entry name" value="P-loop containing nucleotide triphosphate hydrolases"/>
    <property type="match status" value="1"/>
</dbReference>